<comment type="caution">
    <text evidence="2">The sequence shown here is derived from an EMBL/GenBank/DDBJ whole genome shotgun (WGS) entry which is preliminary data.</text>
</comment>
<protein>
    <recommendedName>
        <fullName evidence="4">Retrotransposon gag domain-containing protein</fullName>
    </recommendedName>
</protein>
<accession>A0ABQ8B7V7</accession>
<organism evidence="2 3">
    <name type="scientific">Brassica napus</name>
    <name type="common">Rape</name>
    <dbReference type="NCBI Taxonomy" id="3708"/>
    <lineage>
        <taxon>Eukaryota</taxon>
        <taxon>Viridiplantae</taxon>
        <taxon>Streptophyta</taxon>
        <taxon>Embryophyta</taxon>
        <taxon>Tracheophyta</taxon>
        <taxon>Spermatophyta</taxon>
        <taxon>Magnoliopsida</taxon>
        <taxon>eudicotyledons</taxon>
        <taxon>Gunneridae</taxon>
        <taxon>Pentapetalae</taxon>
        <taxon>rosids</taxon>
        <taxon>malvids</taxon>
        <taxon>Brassicales</taxon>
        <taxon>Brassicaceae</taxon>
        <taxon>Brassiceae</taxon>
        <taxon>Brassica</taxon>
    </lineage>
</organism>
<name>A0ABQ8B7V7_BRANA</name>
<evidence type="ECO:0000256" key="1">
    <source>
        <dbReference type="SAM" id="MobiDB-lite"/>
    </source>
</evidence>
<feature type="compositionally biased region" description="Basic and acidic residues" evidence="1">
    <location>
        <begin position="78"/>
        <end position="90"/>
    </location>
</feature>
<dbReference type="SUPFAM" id="SSF50630">
    <property type="entry name" value="Acid proteases"/>
    <property type="match status" value="1"/>
</dbReference>
<dbReference type="CDD" id="cd00303">
    <property type="entry name" value="retropepsin_like"/>
    <property type="match status" value="1"/>
</dbReference>
<proteinExistence type="predicted"/>
<evidence type="ECO:0008006" key="4">
    <source>
        <dbReference type="Google" id="ProtNLM"/>
    </source>
</evidence>
<gene>
    <name evidence="2" type="ORF">HID58_049919</name>
</gene>
<dbReference type="Proteomes" id="UP000824890">
    <property type="component" value="Unassembled WGS sequence"/>
</dbReference>
<evidence type="ECO:0000313" key="2">
    <source>
        <dbReference type="EMBL" id="KAH0900351.1"/>
    </source>
</evidence>
<sequence>MKTQNANMQTLRERIVRHETANEDRGKAIKFSPEELFEVEILNGSKGSKGAISSKAGTSFTPSKAEKDMPGLWPKRAVGRERGNRRKDGGGDWNVRPIGAAPHDSHPNFGDYRNSEGLKEGGYYEAREDRNNNFERRCVKAAKIEFPPFDGTTDEPMLWSCYKSVMTSLRTKEYSVMMRKQAIFVLTGKAYHWNLNLRRLETHRLGWEEFKRICKSRFGKADAVNPVGELSNLRHTGTWDEYCIDKQDSLEINNYGNFVPGFEYLCPETIFKAIEYARDNEYKIDSDKRTRTFGGWVLLDTGSTHNFIKSSLVEDLGIPIHRKSGRFVALPDGGKCLIQGFCQGMVMSVQGHQFKADCFAIPLKGFDVVLGIRWLNALGRVIWDGLNKTIEFHHNSTPVVWHGESKARGKPQVSLHALECDGEALDNWFSDEE</sequence>
<keyword evidence="3" id="KW-1185">Reference proteome</keyword>
<feature type="compositionally biased region" description="Low complexity" evidence="1">
    <location>
        <begin position="46"/>
        <end position="57"/>
    </location>
</feature>
<feature type="region of interest" description="Disordered" evidence="1">
    <location>
        <begin position="46"/>
        <end position="111"/>
    </location>
</feature>
<dbReference type="Pfam" id="PF08284">
    <property type="entry name" value="RVP_2"/>
    <property type="match status" value="1"/>
</dbReference>
<dbReference type="EMBL" id="JAGKQM010000012">
    <property type="protein sequence ID" value="KAH0900351.1"/>
    <property type="molecule type" value="Genomic_DNA"/>
</dbReference>
<dbReference type="Gene3D" id="2.40.70.10">
    <property type="entry name" value="Acid Proteases"/>
    <property type="match status" value="1"/>
</dbReference>
<reference evidence="2 3" key="1">
    <citation type="submission" date="2021-05" db="EMBL/GenBank/DDBJ databases">
        <title>Genome Assembly of Synthetic Allotetraploid Brassica napus Reveals Homoeologous Exchanges between Subgenomes.</title>
        <authorList>
            <person name="Davis J.T."/>
        </authorList>
    </citation>
    <scope>NUCLEOTIDE SEQUENCE [LARGE SCALE GENOMIC DNA]</scope>
    <source>
        <strain evidence="3">cv. Da-Ae</strain>
        <tissue evidence="2">Seedling</tissue>
    </source>
</reference>
<evidence type="ECO:0000313" key="3">
    <source>
        <dbReference type="Proteomes" id="UP000824890"/>
    </source>
</evidence>
<dbReference type="InterPro" id="IPR021109">
    <property type="entry name" value="Peptidase_aspartic_dom_sf"/>
</dbReference>